<evidence type="ECO:0000256" key="1">
    <source>
        <dbReference type="ARBA" id="ARBA00022617"/>
    </source>
</evidence>
<dbReference type="Pfam" id="PF00034">
    <property type="entry name" value="Cytochrom_C"/>
    <property type="match status" value="1"/>
</dbReference>
<dbReference type="PROSITE" id="PS51007">
    <property type="entry name" value="CYTC"/>
    <property type="match status" value="1"/>
</dbReference>
<dbReference type="SUPFAM" id="SSF63829">
    <property type="entry name" value="Calcium-dependent phosphotriesterase"/>
    <property type="match status" value="1"/>
</dbReference>
<proteinExistence type="predicted"/>
<organism evidence="6 7">
    <name type="scientific">Lunatimonas lonarensis</name>
    <dbReference type="NCBI Taxonomy" id="1232681"/>
    <lineage>
        <taxon>Bacteria</taxon>
        <taxon>Pseudomonadati</taxon>
        <taxon>Bacteroidota</taxon>
        <taxon>Cytophagia</taxon>
        <taxon>Cytophagales</taxon>
        <taxon>Cyclobacteriaceae</taxon>
    </lineage>
</organism>
<dbReference type="Gene3D" id="1.25.10.10">
    <property type="entry name" value="Leucine-rich Repeat Variant"/>
    <property type="match status" value="1"/>
</dbReference>
<dbReference type="GO" id="GO:0046872">
    <property type="term" value="F:metal ion binding"/>
    <property type="evidence" value="ECO:0007669"/>
    <property type="project" value="UniProtKB-KW"/>
</dbReference>
<evidence type="ECO:0000256" key="2">
    <source>
        <dbReference type="ARBA" id="ARBA00022723"/>
    </source>
</evidence>
<keyword evidence="1 4" id="KW-0349">Heme</keyword>
<dbReference type="Pfam" id="PF23500">
    <property type="entry name" value="DUF7133"/>
    <property type="match status" value="1"/>
</dbReference>
<dbReference type="STRING" id="1232681.ADIS_3301"/>
<dbReference type="InterPro" id="IPR036909">
    <property type="entry name" value="Cyt_c-like_dom_sf"/>
</dbReference>
<dbReference type="NCBIfam" id="TIGR02603">
    <property type="entry name" value="CxxCH_TIGR02603"/>
    <property type="match status" value="1"/>
</dbReference>
<keyword evidence="7" id="KW-1185">Reference proteome</keyword>
<gene>
    <name evidence="6" type="ORF">ADIS_3301</name>
</gene>
<dbReference type="InterPro" id="IPR013427">
    <property type="entry name" value="Haem-bd_dom_put"/>
</dbReference>
<name>R7ZQ45_9BACT</name>
<dbReference type="Gene3D" id="1.10.760.10">
    <property type="entry name" value="Cytochrome c-like domain"/>
    <property type="match status" value="1"/>
</dbReference>
<dbReference type="PANTHER" id="PTHR33546:SF1">
    <property type="entry name" value="LARGE, MULTIFUNCTIONAL SECRETED PROTEIN"/>
    <property type="match status" value="1"/>
</dbReference>
<dbReference type="GO" id="GO:0020037">
    <property type="term" value="F:heme binding"/>
    <property type="evidence" value="ECO:0007669"/>
    <property type="project" value="InterPro"/>
</dbReference>
<dbReference type="AlphaFoldDB" id="R7ZQ45"/>
<dbReference type="SUPFAM" id="SSF48371">
    <property type="entry name" value="ARM repeat"/>
    <property type="match status" value="1"/>
</dbReference>
<evidence type="ECO:0000259" key="5">
    <source>
        <dbReference type="PROSITE" id="PS51007"/>
    </source>
</evidence>
<feature type="domain" description="Cytochrome c" evidence="5">
    <location>
        <begin position="896"/>
        <end position="1030"/>
    </location>
</feature>
<evidence type="ECO:0000313" key="7">
    <source>
        <dbReference type="Proteomes" id="UP000013909"/>
    </source>
</evidence>
<dbReference type="NCBIfam" id="TIGR02604">
    <property type="entry name" value="Piru_Ver_Nterm"/>
    <property type="match status" value="1"/>
</dbReference>
<dbReference type="InterPro" id="IPR011989">
    <property type="entry name" value="ARM-like"/>
</dbReference>
<dbReference type="EMBL" id="AQHR01000088">
    <property type="protein sequence ID" value="EON76173.1"/>
    <property type="molecule type" value="Genomic_DNA"/>
</dbReference>
<dbReference type="Gene3D" id="2.120.10.30">
    <property type="entry name" value="TolB, C-terminal domain"/>
    <property type="match status" value="1"/>
</dbReference>
<dbReference type="InterPro" id="IPR013428">
    <property type="entry name" value="Membrane-bound_put_N"/>
</dbReference>
<dbReference type="InterPro" id="IPR055557">
    <property type="entry name" value="DUF7133"/>
</dbReference>
<dbReference type="InterPro" id="IPR011042">
    <property type="entry name" value="6-blade_b-propeller_TolB-like"/>
</dbReference>
<accession>R7ZQ45</accession>
<comment type="caution">
    <text evidence="6">The sequence shown here is derived from an EMBL/GenBank/DDBJ whole genome shotgun (WGS) entry which is preliminary data.</text>
</comment>
<keyword evidence="2 4" id="KW-0479">Metal-binding</keyword>
<protein>
    <recommendedName>
        <fullName evidence="5">Cytochrome c domain-containing protein</fullName>
    </recommendedName>
</protein>
<evidence type="ECO:0000256" key="3">
    <source>
        <dbReference type="ARBA" id="ARBA00023004"/>
    </source>
</evidence>
<keyword evidence="3 4" id="KW-0408">Iron</keyword>
<dbReference type="PANTHER" id="PTHR33546">
    <property type="entry name" value="LARGE, MULTIFUNCTIONAL SECRETED PROTEIN-RELATED"/>
    <property type="match status" value="1"/>
</dbReference>
<dbReference type="Proteomes" id="UP000013909">
    <property type="component" value="Unassembled WGS sequence"/>
</dbReference>
<dbReference type="InterPro" id="IPR009056">
    <property type="entry name" value="Cyt_c-like_dom"/>
</dbReference>
<reference evidence="6 7" key="1">
    <citation type="submission" date="2013-02" db="EMBL/GenBank/DDBJ databases">
        <title>A novel strain isolated from Lonar lake, Maharashtra, India.</title>
        <authorList>
            <person name="Singh A."/>
        </authorList>
    </citation>
    <scope>NUCLEOTIDE SEQUENCE [LARGE SCALE GENOMIC DNA]</scope>
    <source>
        <strain evidence="6 7">AK24</strain>
    </source>
</reference>
<evidence type="ECO:0000313" key="6">
    <source>
        <dbReference type="EMBL" id="EON76173.1"/>
    </source>
</evidence>
<dbReference type="InterPro" id="IPR016024">
    <property type="entry name" value="ARM-type_fold"/>
</dbReference>
<dbReference type="SUPFAM" id="SSF46626">
    <property type="entry name" value="Cytochrome c"/>
    <property type="match status" value="1"/>
</dbReference>
<dbReference type="GO" id="GO:0009055">
    <property type="term" value="F:electron transfer activity"/>
    <property type="evidence" value="ECO:0007669"/>
    <property type="project" value="InterPro"/>
</dbReference>
<evidence type="ECO:0000256" key="4">
    <source>
        <dbReference type="PROSITE-ProRule" id="PRU00433"/>
    </source>
</evidence>
<sequence>MALPISCLFTHFMKKSVHCNTALIVKVTFPYLPTWVFRSLLPILGFTAVLACSGAKQDQLPPIPSFELMEGFQIELIAAEPLVADPVDMEIDEYGRMYVVEMHGYPLDLSGTGKVKLLEDTDGDGVMDKSTVFADSLVLPTGIMRWKQGVLVTDPPHVWYLADSDGDGVADIKEVLLTGFARSNPQHNVNSPRLAMDNWIYLGHEPAVTTNQYEELLGDKGSEVHFPANAAGVRLPVNAAGRGVRFKPEGHSLELLSSRTQFGHTWDAHGNRFLVNNNNHVIHEVIRAEYLGHNPYFPVSNTTQSISDHGNAAEVYSVTHQPEHQLLTDIGVMTSACGPLIYLGGAFPEAFEGMYFVNEPVSNLIHADRLTANGATFSAGRLLENTEFLASKDAWFRPVNLYVGPDGAMYVVDYYRQIIEHPEWMAEEVVKSGALYNGTDQGRIYRITPKGTGRATWSHRLLLGDAGPAELVSYLTHANQWWRKNAQRLLVDRRDPSSIPSLLALAVDDANELGRLHALWTLEGMGQLTDKLIEDALQSASAGIRMNAVRLAESRLPNSLPLTKSLLALSADSDPQVRFQLMNTLVFAEHPEVPSVRQKLLMQDMADEWVQVAALSARFEQVGPMLPLLLEAYDPNNASMGSLVRKLGRMLAVQGDGEVLGRYLDQGLAQPARAWQGPLLSGIQEGLRNPSKLGLISDVRSKALASAVLGQSDLELKGAAVELLEKLGSKRMVLDREQLAIAKQWAKDPGLSGEERAVYLRLVAMHPESDFMENLKSWIGSTEPLPVQRAALRQLAQQSEEDVPAFLFGRWSRLTPELRESALQVLMAKRQYIVALLDALDEGVVHPSHLGWPRTVQLMNQQNLALKARAREILTRHEQEREGVLASYAESLTLEGSALAGAQVYDANCAVCHQMGKDRGQAFGPDLASLRNRRLENILSDILDPNLSIADNYDLWSLELVTGETVQGLVASETTTALSIRQAGGVERTIARDQIRTIQTLGVSAMPAGLEAGISKQEMADLLAFIKQGG</sequence>